<feature type="domain" description="Radical SAM core" evidence="7">
    <location>
        <begin position="282"/>
        <end position="555"/>
    </location>
</feature>
<comment type="similarity">
    <text evidence="6">Belongs to the UPF0313 family.</text>
</comment>
<name>A0A0G2ZDF8_9BACT</name>
<dbReference type="InterPro" id="IPR023404">
    <property type="entry name" value="rSAM_horseshoe"/>
</dbReference>
<dbReference type="GO" id="GO:0005506">
    <property type="term" value="F:iron ion binding"/>
    <property type="evidence" value="ECO:0007669"/>
    <property type="project" value="UniProtKB-UniRule"/>
</dbReference>
<dbReference type="PANTHER" id="PTHR32331:SF0">
    <property type="entry name" value="UPF0313 PROTEIN YGIQ"/>
    <property type="match status" value="1"/>
</dbReference>
<dbReference type="InterPro" id="IPR024560">
    <property type="entry name" value="UPF0313_C"/>
</dbReference>
<dbReference type="SFLD" id="SFLDG01069">
    <property type="entry name" value="UPF0313"/>
    <property type="match status" value="1"/>
</dbReference>
<feature type="binding site" evidence="6">
    <location>
        <position position="300"/>
    </location>
    <ligand>
        <name>[4Fe-4S] cluster</name>
        <dbReference type="ChEBI" id="CHEBI:49883"/>
        <note>4Fe-4S-S-AdoMet</note>
    </ligand>
</feature>
<dbReference type="GO" id="GO:0051539">
    <property type="term" value="F:4 iron, 4 sulfur cluster binding"/>
    <property type="evidence" value="ECO:0007669"/>
    <property type="project" value="UniProtKB-KW"/>
</dbReference>
<dbReference type="AlphaFoldDB" id="A0A0G2ZDF8"/>
<evidence type="ECO:0000313" key="9">
    <source>
        <dbReference type="Proteomes" id="UP000035159"/>
    </source>
</evidence>
<dbReference type="InterPro" id="IPR013704">
    <property type="entry name" value="UPF0313_N"/>
</dbReference>
<feature type="binding site" evidence="6">
    <location>
        <position position="296"/>
    </location>
    <ligand>
        <name>[4Fe-4S] cluster</name>
        <dbReference type="ChEBI" id="CHEBI:49883"/>
        <note>4Fe-4S-S-AdoMet</note>
    </ligand>
</feature>
<dbReference type="RefSeq" id="WP_047753983.1">
    <property type="nucleotide sequence ID" value="NZ_CAJUHA010000004.1"/>
</dbReference>
<evidence type="ECO:0000256" key="2">
    <source>
        <dbReference type="ARBA" id="ARBA00022691"/>
    </source>
</evidence>
<reference evidence="8 9" key="1">
    <citation type="submission" date="2015-04" db="EMBL/GenBank/DDBJ databases">
        <title>Complete Genome Sequence of Kosmotoga pacifica SLHLJ1.</title>
        <authorList>
            <person name="Jiang L.J."/>
            <person name="Shao Z.Z."/>
            <person name="Jebbar M."/>
        </authorList>
    </citation>
    <scope>NUCLEOTIDE SEQUENCE [LARGE SCALE GENOMIC DNA]</scope>
    <source>
        <strain evidence="8 9">SLHLJ1</strain>
    </source>
</reference>
<keyword evidence="3 6" id="KW-0479">Metal-binding</keyword>
<dbReference type="SUPFAM" id="SSF102114">
    <property type="entry name" value="Radical SAM enzymes"/>
    <property type="match status" value="1"/>
</dbReference>
<evidence type="ECO:0000259" key="7">
    <source>
        <dbReference type="PROSITE" id="PS51918"/>
    </source>
</evidence>
<dbReference type="Proteomes" id="UP000035159">
    <property type="component" value="Chromosome"/>
</dbReference>
<dbReference type="PANTHER" id="PTHR32331">
    <property type="entry name" value="UPF0313 PROTEIN YGIQ"/>
    <property type="match status" value="1"/>
</dbReference>
<keyword evidence="4 6" id="KW-0408">Iron</keyword>
<comment type="cofactor">
    <cofactor evidence="6">
        <name>[4Fe-4S] cluster</name>
        <dbReference type="ChEBI" id="CHEBI:49883"/>
    </cofactor>
    <text evidence="6">Binds 1 [4Fe-4S] cluster. The cluster is coordinated with 3 cysteines and an exchangeable S-adenosyl-L-methionine.</text>
</comment>
<dbReference type="STRING" id="1330330.IX53_02330"/>
<dbReference type="SMART" id="SM00729">
    <property type="entry name" value="Elp3"/>
    <property type="match status" value="1"/>
</dbReference>
<dbReference type="InterPro" id="IPR006638">
    <property type="entry name" value="Elp3/MiaA/NifB-like_rSAM"/>
</dbReference>
<evidence type="ECO:0000256" key="3">
    <source>
        <dbReference type="ARBA" id="ARBA00022723"/>
    </source>
</evidence>
<dbReference type="Pfam" id="PF04055">
    <property type="entry name" value="Radical_SAM"/>
    <property type="match status" value="1"/>
</dbReference>
<dbReference type="InterPro" id="IPR007197">
    <property type="entry name" value="rSAM"/>
</dbReference>
<protein>
    <recommendedName>
        <fullName evidence="7">Radical SAM core domain-containing protein</fullName>
    </recommendedName>
</protein>
<dbReference type="InterPro" id="IPR058240">
    <property type="entry name" value="rSAM_sf"/>
</dbReference>
<evidence type="ECO:0000313" key="8">
    <source>
        <dbReference type="EMBL" id="AKI96848.1"/>
    </source>
</evidence>
<dbReference type="SFLD" id="SFLDS00029">
    <property type="entry name" value="Radical_SAM"/>
    <property type="match status" value="1"/>
</dbReference>
<dbReference type="PROSITE" id="PS51918">
    <property type="entry name" value="RADICAL_SAM"/>
    <property type="match status" value="1"/>
</dbReference>
<keyword evidence="5 6" id="KW-0411">Iron-sulfur</keyword>
<dbReference type="InterPro" id="IPR022946">
    <property type="entry name" value="UPF0313"/>
</dbReference>
<keyword evidence="1 6" id="KW-0004">4Fe-4S</keyword>
<keyword evidence="2 6" id="KW-0949">S-adenosyl-L-methionine</keyword>
<evidence type="ECO:0000256" key="4">
    <source>
        <dbReference type="ARBA" id="ARBA00023004"/>
    </source>
</evidence>
<dbReference type="OrthoDB" id="9803479at2"/>
<dbReference type="Pfam" id="PF11842">
    <property type="entry name" value="DUF3362"/>
    <property type="match status" value="1"/>
</dbReference>
<evidence type="ECO:0000256" key="5">
    <source>
        <dbReference type="ARBA" id="ARBA00023014"/>
    </source>
</evidence>
<keyword evidence="9" id="KW-1185">Reference proteome</keyword>
<dbReference type="SFLD" id="SFLDG01082">
    <property type="entry name" value="B12-binding_domain_containing"/>
    <property type="match status" value="1"/>
</dbReference>
<dbReference type="Gene3D" id="3.80.30.20">
    <property type="entry name" value="tm_1862 like domain"/>
    <property type="match status" value="1"/>
</dbReference>
<evidence type="ECO:0000256" key="6">
    <source>
        <dbReference type="HAMAP-Rule" id="MF_01251"/>
    </source>
</evidence>
<dbReference type="PATRIC" id="fig|1330330.3.peg.476"/>
<dbReference type="EMBL" id="CP011232">
    <property type="protein sequence ID" value="AKI96848.1"/>
    <property type="molecule type" value="Genomic_DNA"/>
</dbReference>
<evidence type="ECO:0000256" key="1">
    <source>
        <dbReference type="ARBA" id="ARBA00022485"/>
    </source>
</evidence>
<dbReference type="HAMAP" id="MF_01251">
    <property type="entry name" value="UPF0313"/>
    <property type="match status" value="1"/>
</dbReference>
<proteinExistence type="inferred from homology"/>
<gene>
    <name evidence="8" type="ORF">IX53_02330</name>
</gene>
<accession>A0A0G2ZDF8</accession>
<feature type="binding site" evidence="6">
    <location>
        <position position="303"/>
    </location>
    <ligand>
        <name>[4Fe-4S] cluster</name>
        <dbReference type="ChEBI" id="CHEBI:49883"/>
        <note>4Fe-4S-S-AdoMet</note>
    </ligand>
</feature>
<dbReference type="NCBIfam" id="TIGR03904">
    <property type="entry name" value="SAM_YgiQ"/>
    <property type="match status" value="1"/>
</dbReference>
<dbReference type="GO" id="GO:0003824">
    <property type="term" value="F:catalytic activity"/>
    <property type="evidence" value="ECO:0007669"/>
    <property type="project" value="InterPro"/>
</dbReference>
<dbReference type="KEGG" id="kpf:IX53_02330"/>
<dbReference type="Pfam" id="PF08497">
    <property type="entry name" value="Radical_SAM_N"/>
    <property type="match status" value="1"/>
</dbReference>
<sequence>MTPSELKKLGWKELDVILVTGDAYVDHPSFGVAVIARVLQAEGFRVGIISQPDWRSLDDITMLGRPRLFFGVTAGNVDSMVANYTASKKKRKIDAFTPGGHGGKRPDRATIVYSNLIRRAFKDTIIILGGIEASLRRFAHYDWWSNRVRKSVLVDSKADIIVYGMAEKSIVKVAKSISETGQINTEISGIMYWSSKKPSEGIEIPSFEDISNDKMAYIRAFKQLYTETDPIRGRKVYQKQDTRYVIQNPPELISRNELDKIYSLPYSREVHPYCLKKGHVKAIETVKYSITTHRGCYGECNFCSITLHQSRYVVSRSIESILNEVKHISKQKGFKGTITDVGGPTANMYGFECSIKFKKGACKDKRCLFPTPCPALKVNHSIYLKLLKKIREIDGIKHVFVSSGIRYDLIIADKEYGAIFLKELIDHHISGQLKIAPEHVSPEVLRLMGKPEKGILDKFIDLFKSQLKGRKLYLIGYFIAAHPGCRENHMIELKKYVKSKMGYTPQQVQIFTPTPSTFSTAMYYAERDPITGKDIFVEKSEKGRLRQKERLLRKPQKQRN</sequence>
<organism evidence="8 9">
    <name type="scientific">Kosmotoga pacifica</name>
    <dbReference type="NCBI Taxonomy" id="1330330"/>
    <lineage>
        <taxon>Bacteria</taxon>
        <taxon>Thermotogati</taxon>
        <taxon>Thermotogota</taxon>
        <taxon>Thermotogae</taxon>
        <taxon>Kosmotogales</taxon>
        <taxon>Kosmotogaceae</taxon>
        <taxon>Kosmotoga</taxon>
    </lineage>
</organism>